<evidence type="ECO:0000313" key="3">
    <source>
        <dbReference type="Proteomes" id="UP000003560"/>
    </source>
</evidence>
<dbReference type="EMBL" id="ABXJ01000111">
    <property type="protein sequence ID" value="EEA89882.1"/>
    <property type="molecule type" value="Genomic_DNA"/>
</dbReference>
<dbReference type="AlphaFoldDB" id="B6GCX0"/>
<reference evidence="2 3" key="1">
    <citation type="submission" date="2008-10" db="EMBL/GenBank/DDBJ databases">
        <title>Draft genome sequence of Collinsella stercoris (DSM 13279).</title>
        <authorList>
            <person name="Sudarsanam P."/>
            <person name="Ley R."/>
            <person name="Guruge J."/>
            <person name="Turnbaugh P.J."/>
            <person name="Mahowald M."/>
            <person name="Liep D."/>
            <person name="Gordon J."/>
        </authorList>
    </citation>
    <scope>NUCLEOTIDE SEQUENCE [LARGE SCALE GENOMIC DNA]</scope>
    <source>
        <strain evidence="2 3">DSM 13279</strain>
    </source>
</reference>
<comment type="caution">
    <text evidence="2">The sequence shown here is derived from an EMBL/GenBank/DDBJ whole genome shotgun (WGS) entry which is preliminary data.</text>
</comment>
<evidence type="ECO:0000313" key="2">
    <source>
        <dbReference type="EMBL" id="EEA89882.1"/>
    </source>
</evidence>
<keyword evidence="3" id="KW-1185">Reference proteome</keyword>
<dbReference type="HOGENOM" id="CLU_3198512_0_0_11"/>
<name>B6GCX0_9ACTN</name>
<organism evidence="2 3">
    <name type="scientific">Collinsella stercoris DSM 13279</name>
    <dbReference type="NCBI Taxonomy" id="445975"/>
    <lineage>
        <taxon>Bacteria</taxon>
        <taxon>Bacillati</taxon>
        <taxon>Actinomycetota</taxon>
        <taxon>Coriobacteriia</taxon>
        <taxon>Coriobacteriales</taxon>
        <taxon>Coriobacteriaceae</taxon>
        <taxon>Collinsella</taxon>
    </lineage>
</organism>
<dbReference type="Proteomes" id="UP000003560">
    <property type="component" value="Unassembled WGS sequence"/>
</dbReference>
<keyword evidence="1" id="KW-0812">Transmembrane</keyword>
<proteinExistence type="predicted"/>
<feature type="transmembrane region" description="Helical" evidence="1">
    <location>
        <begin position="6"/>
        <end position="24"/>
    </location>
</feature>
<gene>
    <name evidence="2" type="ORF">COLSTE_01948</name>
</gene>
<protein>
    <submittedName>
        <fullName evidence="2">Uncharacterized protein</fullName>
    </submittedName>
</protein>
<reference evidence="2 3" key="2">
    <citation type="submission" date="2008-10" db="EMBL/GenBank/DDBJ databases">
        <authorList>
            <person name="Fulton L."/>
            <person name="Clifton S."/>
            <person name="Fulton B."/>
            <person name="Xu J."/>
            <person name="Minx P."/>
            <person name="Pepin K.H."/>
            <person name="Johnson M."/>
            <person name="Thiruvilangam P."/>
            <person name="Bhonagiri V."/>
            <person name="Nash W.E."/>
            <person name="Mardis E.R."/>
            <person name="Wilson R.K."/>
        </authorList>
    </citation>
    <scope>NUCLEOTIDE SEQUENCE [LARGE SCALE GENOMIC DNA]</scope>
    <source>
        <strain evidence="2 3">DSM 13279</strain>
    </source>
</reference>
<evidence type="ECO:0000256" key="1">
    <source>
        <dbReference type="SAM" id="Phobius"/>
    </source>
</evidence>
<sequence>MDCKDNRVGAATLVVGAVTLVLVISDRLGRRSFPWSFAHYSLSRP</sequence>
<keyword evidence="1" id="KW-0472">Membrane</keyword>
<keyword evidence="1" id="KW-1133">Transmembrane helix</keyword>
<accession>B6GCX0</accession>